<organism evidence="2 3">
    <name type="scientific">Dactylellina haptotyla (strain CBS 200.50)</name>
    <name type="common">Nematode-trapping fungus</name>
    <name type="synonym">Monacrosporium haptotylum</name>
    <dbReference type="NCBI Taxonomy" id="1284197"/>
    <lineage>
        <taxon>Eukaryota</taxon>
        <taxon>Fungi</taxon>
        <taxon>Dikarya</taxon>
        <taxon>Ascomycota</taxon>
        <taxon>Pezizomycotina</taxon>
        <taxon>Orbiliomycetes</taxon>
        <taxon>Orbiliales</taxon>
        <taxon>Orbiliaceae</taxon>
        <taxon>Dactylellina</taxon>
    </lineage>
</organism>
<keyword evidence="1" id="KW-0472">Membrane</keyword>
<dbReference type="GO" id="GO:0046921">
    <property type="term" value="F:alpha-(1-&gt;6)-fucosyltransferase activity"/>
    <property type="evidence" value="ECO:0007669"/>
    <property type="project" value="TreeGrafter"/>
</dbReference>
<dbReference type="EMBL" id="AQGS01000077">
    <property type="protein sequence ID" value="EPS43439.1"/>
    <property type="molecule type" value="Genomic_DNA"/>
</dbReference>
<keyword evidence="1" id="KW-1133">Transmembrane helix</keyword>
<dbReference type="HOGENOM" id="CLU_037965_0_0_1"/>
<reference evidence="2 3" key="1">
    <citation type="journal article" date="2013" name="PLoS Genet.">
        <title>Genomic mechanisms accounting for the adaptation to parasitism in nematode-trapping fungi.</title>
        <authorList>
            <person name="Meerupati T."/>
            <person name="Andersson K.M."/>
            <person name="Friman E."/>
            <person name="Kumar D."/>
            <person name="Tunlid A."/>
            <person name="Ahren D."/>
        </authorList>
    </citation>
    <scope>NUCLEOTIDE SEQUENCE [LARGE SCALE GENOMIC DNA]</scope>
    <source>
        <strain evidence="2 3">CBS 200.50</strain>
    </source>
</reference>
<accession>S8AKK4</accession>
<dbReference type="PANTHER" id="PTHR13132">
    <property type="entry name" value="ALPHA- 1,6 -FUCOSYLTRANSFERASE"/>
    <property type="match status" value="1"/>
</dbReference>
<dbReference type="AlphaFoldDB" id="S8AKK4"/>
<evidence type="ECO:0000313" key="3">
    <source>
        <dbReference type="Proteomes" id="UP000015100"/>
    </source>
</evidence>
<dbReference type="GO" id="GO:0006487">
    <property type="term" value="P:protein N-linked glycosylation"/>
    <property type="evidence" value="ECO:0007669"/>
    <property type="project" value="TreeGrafter"/>
</dbReference>
<keyword evidence="3" id="KW-1185">Reference proteome</keyword>
<dbReference type="Gene3D" id="3.40.50.11350">
    <property type="match status" value="1"/>
</dbReference>
<sequence>MIATKLSPLKLSFGVIVFLSFLLFWFSSYRISNVIPIDLTKGLGCPDPTTCESTAIKTKTVVKTITATTTSTSFEITTTTAKAAPTGRVKSADLEVEQIEADFPNQYHNPNNWFKTPAQPNIAYLRDLLSDEEKALLPAFRATAQYHPENRAKIESLYGINRTGSWQDHIKSLDDEGLSPLTKWTQQYIYNHQHPASCEGKKFYIVQNRWHHHGLGALVRRVFLELSLAMQANRIMVFDTNNAPGNSLVEGNCGRHRGKVPSLECVVEEMTSCAAYVTANNSVRSIDVMETREGGIRDYPTLPGMALISYLAGLDIVPSGTFLRYWWRSQLYGYILRPNDATLARMAEMRMNQTLHTGVATNRSDLSKPINMSVPFPLPPATISMHIRHGDKAGEGRLITTRDYIVAAERFLLRNPLRYVKRAFMSTEDPGAIAEARRTPFVNPVRSYGNVDWTWYYSNIPRVDGGPGANLVLTHNKTDALITHIMQLWMAVECDTFVGNRNSNWNKMIDAIRCTLIDKCRAPYLDAGYAADWINFP</sequence>
<dbReference type="Proteomes" id="UP000015100">
    <property type="component" value="Unassembled WGS sequence"/>
</dbReference>
<dbReference type="STRING" id="1284197.S8AKK4"/>
<gene>
    <name evidence="2" type="ORF">H072_2569</name>
</gene>
<protein>
    <submittedName>
        <fullName evidence="2">Uncharacterized protein</fullName>
    </submittedName>
</protein>
<dbReference type="OrthoDB" id="2014825at2759"/>
<evidence type="ECO:0000256" key="1">
    <source>
        <dbReference type="SAM" id="Phobius"/>
    </source>
</evidence>
<evidence type="ECO:0000313" key="2">
    <source>
        <dbReference type="EMBL" id="EPS43439.1"/>
    </source>
</evidence>
<reference evidence="3" key="2">
    <citation type="submission" date="2013-04" db="EMBL/GenBank/DDBJ databases">
        <title>Genomic mechanisms accounting for the adaptation to parasitism in nematode-trapping fungi.</title>
        <authorList>
            <person name="Ahren D.G."/>
        </authorList>
    </citation>
    <scope>NUCLEOTIDE SEQUENCE [LARGE SCALE GENOMIC DNA]</scope>
    <source>
        <strain evidence="3">CBS 200.50</strain>
    </source>
</reference>
<comment type="caution">
    <text evidence="2">The sequence shown here is derived from an EMBL/GenBank/DDBJ whole genome shotgun (WGS) entry which is preliminary data.</text>
</comment>
<name>S8AKK4_DACHA</name>
<dbReference type="OMA" id="AFMSTED"/>
<dbReference type="PANTHER" id="PTHR13132:SF29">
    <property type="entry name" value="ALPHA-(1,6)-FUCOSYLTRANSFERASE"/>
    <property type="match status" value="1"/>
</dbReference>
<feature type="transmembrane region" description="Helical" evidence="1">
    <location>
        <begin position="12"/>
        <end position="31"/>
    </location>
</feature>
<proteinExistence type="predicted"/>
<dbReference type="eggNOG" id="ENOG502S4QB">
    <property type="taxonomic scope" value="Eukaryota"/>
</dbReference>
<keyword evidence="1" id="KW-0812">Transmembrane</keyword>